<feature type="transmembrane region" description="Helical" evidence="7">
    <location>
        <begin position="211"/>
        <end position="234"/>
    </location>
</feature>
<comment type="subcellular location">
    <subcellularLocation>
        <location evidence="1 7">Cell membrane</location>
        <topology evidence="1 7">Multi-pass membrane protein</topology>
    </subcellularLocation>
</comment>
<dbReference type="EMBL" id="QFCQ01000005">
    <property type="protein sequence ID" value="RDW14613.1"/>
    <property type="molecule type" value="Genomic_DNA"/>
</dbReference>
<feature type="transmembrane region" description="Helical" evidence="7">
    <location>
        <begin position="116"/>
        <end position="135"/>
    </location>
</feature>
<protein>
    <submittedName>
        <fullName evidence="9">ABC transporter permease</fullName>
    </submittedName>
</protein>
<dbReference type="GO" id="GO:0055085">
    <property type="term" value="P:transmembrane transport"/>
    <property type="evidence" value="ECO:0007669"/>
    <property type="project" value="InterPro"/>
</dbReference>
<dbReference type="InterPro" id="IPR000515">
    <property type="entry name" value="MetI-like"/>
</dbReference>
<keyword evidence="3" id="KW-1003">Cell membrane</keyword>
<evidence type="ECO:0000256" key="6">
    <source>
        <dbReference type="ARBA" id="ARBA00023136"/>
    </source>
</evidence>
<dbReference type="Pfam" id="PF00528">
    <property type="entry name" value="BPD_transp_1"/>
    <property type="match status" value="1"/>
</dbReference>
<keyword evidence="10" id="KW-1185">Reference proteome</keyword>
<dbReference type="SUPFAM" id="SSF161098">
    <property type="entry name" value="MetI-like"/>
    <property type="match status" value="1"/>
</dbReference>
<accession>A0A3D8PEX9</accession>
<keyword evidence="5 7" id="KW-1133">Transmembrane helix</keyword>
<reference evidence="9 10" key="1">
    <citation type="submission" date="2018-05" db="EMBL/GenBank/DDBJ databases">
        <title>Whole genome sequencing of Paracoccus thiocyanatus SST.</title>
        <authorList>
            <person name="Ghosh W."/>
            <person name="Rameez M.J."/>
            <person name="Roy C."/>
        </authorList>
    </citation>
    <scope>NUCLEOTIDE SEQUENCE [LARGE SCALE GENOMIC DNA]</scope>
    <source>
        <strain evidence="9 10">SST</strain>
    </source>
</reference>
<organism evidence="9 10">
    <name type="scientific">Paracoccus thiocyanatus</name>
    <dbReference type="NCBI Taxonomy" id="34006"/>
    <lineage>
        <taxon>Bacteria</taxon>
        <taxon>Pseudomonadati</taxon>
        <taxon>Pseudomonadota</taxon>
        <taxon>Alphaproteobacteria</taxon>
        <taxon>Rhodobacterales</taxon>
        <taxon>Paracoccaceae</taxon>
        <taxon>Paracoccus</taxon>
    </lineage>
</organism>
<proteinExistence type="inferred from homology"/>
<comment type="caution">
    <text evidence="9">The sequence shown here is derived from an EMBL/GenBank/DDBJ whole genome shotgun (WGS) entry which is preliminary data.</text>
</comment>
<keyword evidence="4 7" id="KW-0812">Transmembrane</keyword>
<feature type="transmembrane region" description="Helical" evidence="7">
    <location>
        <begin position="57"/>
        <end position="77"/>
    </location>
</feature>
<feature type="domain" description="ABC transmembrane type-1" evidence="8">
    <location>
        <begin position="50"/>
        <end position="230"/>
    </location>
</feature>
<gene>
    <name evidence="9" type="ORF">DIE28_01775</name>
</gene>
<evidence type="ECO:0000256" key="4">
    <source>
        <dbReference type="ARBA" id="ARBA00022692"/>
    </source>
</evidence>
<comment type="similarity">
    <text evidence="7">Belongs to the binding-protein-dependent transport system permease family.</text>
</comment>
<evidence type="ECO:0000259" key="8">
    <source>
        <dbReference type="PROSITE" id="PS50928"/>
    </source>
</evidence>
<evidence type="ECO:0000313" key="10">
    <source>
        <dbReference type="Proteomes" id="UP000256679"/>
    </source>
</evidence>
<dbReference type="Gene3D" id="1.10.3720.10">
    <property type="entry name" value="MetI-like"/>
    <property type="match status" value="1"/>
</dbReference>
<evidence type="ECO:0000256" key="3">
    <source>
        <dbReference type="ARBA" id="ARBA00022475"/>
    </source>
</evidence>
<evidence type="ECO:0000256" key="7">
    <source>
        <dbReference type="RuleBase" id="RU363032"/>
    </source>
</evidence>
<dbReference type="Proteomes" id="UP000256679">
    <property type="component" value="Unassembled WGS sequence"/>
</dbReference>
<evidence type="ECO:0000313" key="9">
    <source>
        <dbReference type="EMBL" id="RDW14613.1"/>
    </source>
</evidence>
<keyword evidence="2 7" id="KW-0813">Transport</keyword>
<dbReference type="PANTHER" id="PTHR30151">
    <property type="entry name" value="ALKANE SULFONATE ABC TRANSPORTER-RELATED, MEMBRANE SUBUNIT"/>
    <property type="match status" value="1"/>
</dbReference>
<dbReference type="AlphaFoldDB" id="A0A3D8PEX9"/>
<dbReference type="RefSeq" id="WP_115754410.1">
    <property type="nucleotide sequence ID" value="NZ_QFCQ01000005.1"/>
</dbReference>
<keyword evidence="6 7" id="KW-0472">Membrane</keyword>
<dbReference type="PROSITE" id="PS50928">
    <property type="entry name" value="ABC_TM1"/>
    <property type="match status" value="1"/>
</dbReference>
<dbReference type="CDD" id="cd06261">
    <property type="entry name" value="TM_PBP2"/>
    <property type="match status" value="1"/>
</dbReference>
<evidence type="ECO:0000256" key="2">
    <source>
        <dbReference type="ARBA" id="ARBA00022448"/>
    </source>
</evidence>
<feature type="transmembrane region" description="Helical" evidence="7">
    <location>
        <begin position="89"/>
        <end position="110"/>
    </location>
</feature>
<dbReference type="PANTHER" id="PTHR30151:SF20">
    <property type="entry name" value="ABC TRANSPORTER PERMEASE PROTEIN HI_0355-RELATED"/>
    <property type="match status" value="1"/>
</dbReference>
<sequence>MKTAMLLVATVLMLWQGIIWLGDMPPFLLPSPAAVLDALWINRAEIARHAGFTLAEVALGFTLGATLGAALAVAMGFSQKLTGVLRPILTFSQTIPVFALAPILTLWLGFGMAPKIAMTVLIVFFPVASAFLDGLMRTPQAALDLAEVMGAGRVRIMRHLRIPAALPGLATGLRLAAVYAPIGAVIGEWVGGARGLGALMIHANGRMKTDLVFAALLVLSVLTVIFAKAVAIALRRLLGRYGV</sequence>
<evidence type="ECO:0000256" key="5">
    <source>
        <dbReference type="ARBA" id="ARBA00022989"/>
    </source>
</evidence>
<dbReference type="GO" id="GO:0005886">
    <property type="term" value="C:plasma membrane"/>
    <property type="evidence" value="ECO:0007669"/>
    <property type="project" value="UniProtKB-SubCell"/>
</dbReference>
<feature type="transmembrane region" description="Helical" evidence="7">
    <location>
        <begin position="165"/>
        <end position="191"/>
    </location>
</feature>
<name>A0A3D8PEX9_9RHOB</name>
<dbReference type="InterPro" id="IPR035906">
    <property type="entry name" value="MetI-like_sf"/>
</dbReference>
<evidence type="ECO:0000256" key="1">
    <source>
        <dbReference type="ARBA" id="ARBA00004651"/>
    </source>
</evidence>